<dbReference type="CDD" id="cd00063">
    <property type="entry name" value="FN3"/>
    <property type="match status" value="1"/>
</dbReference>
<evidence type="ECO:0000256" key="1">
    <source>
        <dbReference type="ARBA" id="ARBA00023295"/>
    </source>
</evidence>
<keyword evidence="3" id="KW-0732">Signal</keyword>
<evidence type="ECO:0000313" key="5">
    <source>
        <dbReference type="EMBL" id="ADB51406.1"/>
    </source>
</evidence>
<evidence type="ECO:0000313" key="6">
    <source>
        <dbReference type="Proteomes" id="UP000008229"/>
    </source>
</evidence>
<dbReference type="Gene3D" id="2.10.70.110">
    <property type="match status" value="1"/>
</dbReference>
<feature type="region of interest" description="Disordered" evidence="2">
    <location>
        <begin position="1035"/>
        <end position="1106"/>
    </location>
</feature>
<dbReference type="STRING" id="469383.Cwoe_2987"/>
<dbReference type="SUPFAM" id="SSF49265">
    <property type="entry name" value="Fibronectin type III"/>
    <property type="match status" value="1"/>
</dbReference>
<feature type="compositionally biased region" description="Polar residues" evidence="2">
    <location>
        <begin position="760"/>
        <end position="772"/>
    </location>
</feature>
<feature type="region of interest" description="Disordered" evidence="2">
    <location>
        <begin position="948"/>
        <end position="972"/>
    </location>
</feature>
<feature type="compositionally biased region" description="Gly residues" evidence="2">
    <location>
        <begin position="1061"/>
        <end position="1101"/>
    </location>
</feature>
<gene>
    <name evidence="5" type="ordered locus">Cwoe_2987</name>
</gene>
<feature type="region of interest" description="Disordered" evidence="2">
    <location>
        <begin position="499"/>
        <end position="520"/>
    </location>
</feature>
<dbReference type="GO" id="GO:0016798">
    <property type="term" value="F:hydrolase activity, acting on glycosyl bonds"/>
    <property type="evidence" value="ECO:0007669"/>
    <property type="project" value="UniProtKB-KW"/>
</dbReference>
<dbReference type="KEGG" id="cwo:Cwoe_2987"/>
<dbReference type="InterPro" id="IPR013783">
    <property type="entry name" value="Ig-like_fold"/>
</dbReference>
<dbReference type="OrthoDB" id="9816550at2"/>
<feature type="region of interest" description="Disordered" evidence="2">
    <location>
        <begin position="224"/>
        <end position="244"/>
    </location>
</feature>
<feature type="signal peptide" evidence="3">
    <location>
        <begin position="1"/>
        <end position="26"/>
    </location>
</feature>
<feature type="compositionally biased region" description="Low complexity" evidence="2">
    <location>
        <begin position="951"/>
        <end position="961"/>
    </location>
</feature>
<name>D3FBZ1_CONWI</name>
<dbReference type="SMART" id="SM00060">
    <property type="entry name" value="FN3"/>
    <property type="match status" value="2"/>
</dbReference>
<proteinExistence type="predicted"/>
<dbReference type="InterPro" id="IPR003961">
    <property type="entry name" value="FN3_dom"/>
</dbReference>
<reference evidence="6" key="2">
    <citation type="submission" date="2010-01" db="EMBL/GenBank/DDBJ databases">
        <title>The complete genome of Conexibacter woesei DSM 14684.</title>
        <authorList>
            <consortium name="US DOE Joint Genome Institute (JGI-PGF)"/>
            <person name="Lucas S."/>
            <person name="Copeland A."/>
            <person name="Lapidus A."/>
            <person name="Glavina del Rio T."/>
            <person name="Dalin E."/>
            <person name="Tice H."/>
            <person name="Bruce D."/>
            <person name="Goodwin L."/>
            <person name="Pitluck S."/>
            <person name="Kyrpides N."/>
            <person name="Mavromatis K."/>
            <person name="Ivanova N."/>
            <person name="Mikhailova N."/>
            <person name="Chertkov O."/>
            <person name="Brettin T."/>
            <person name="Detter J.C."/>
            <person name="Han C."/>
            <person name="Larimer F."/>
            <person name="Land M."/>
            <person name="Hauser L."/>
            <person name="Markowitz V."/>
            <person name="Cheng J.-F."/>
            <person name="Hugenholtz P."/>
            <person name="Woyke T."/>
            <person name="Wu D."/>
            <person name="Pukall R."/>
            <person name="Steenblock K."/>
            <person name="Schneider S."/>
            <person name="Klenk H.-P."/>
            <person name="Eisen J.A."/>
        </authorList>
    </citation>
    <scope>NUCLEOTIDE SEQUENCE [LARGE SCALE GENOMIC DNA]</scope>
    <source>
        <strain evidence="6">DSM 14684 / CIP 108061 / JCM 11494 / NBRC 100937 / ID131577</strain>
    </source>
</reference>
<keyword evidence="1" id="KW-0378">Hydrolase</keyword>
<feature type="compositionally biased region" description="Polar residues" evidence="2">
    <location>
        <begin position="1035"/>
        <end position="1046"/>
    </location>
</feature>
<feature type="region of interest" description="Disordered" evidence="2">
    <location>
        <begin position="665"/>
        <end position="705"/>
    </location>
</feature>
<evidence type="ECO:0000256" key="2">
    <source>
        <dbReference type="SAM" id="MobiDB-lite"/>
    </source>
</evidence>
<feature type="compositionally biased region" description="Polar residues" evidence="2">
    <location>
        <begin position="667"/>
        <end position="678"/>
    </location>
</feature>
<keyword evidence="6" id="KW-1185">Reference proteome</keyword>
<dbReference type="InterPro" id="IPR022038">
    <property type="entry name" value="Ig-like_bact"/>
</dbReference>
<dbReference type="Pfam" id="PF12245">
    <property type="entry name" value="Big_3_2"/>
    <property type="match status" value="3"/>
</dbReference>
<organism evidence="5 6">
    <name type="scientific">Conexibacter woesei (strain DSM 14684 / CCUG 47730 / CIP 108061 / JCM 11494 / NBRC 100937 / ID131577)</name>
    <dbReference type="NCBI Taxonomy" id="469383"/>
    <lineage>
        <taxon>Bacteria</taxon>
        <taxon>Bacillati</taxon>
        <taxon>Actinomycetota</taxon>
        <taxon>Thermoleophilia</taxon>
        <taxon>Solirubrobacterales</taxon>
        <taxon>Conexibacteraceae</taxon>
        <taxon>Conexibacter</taxon>
    </lineage>
</organism>
<evidence type="ECO:0000256" key="3">
    <source>
        <dbReference type="SAM" id="SignalP"/>
    </source>
</evidence>
<dbReference type="EMBL" id="CP001854">
    <property type="protein sequence ID" value="ADB51406.1"/>
    <property type="molecule type" value="Genomic_DNA"/>
</dbReference>
<protein>
    <submittedName>
        <fullName evidence="5">Fibronectin type III domain protein</fullName>
    </submittedName>
</protein>
<dbReference type="InterPro" id="IPR036116">
    <property type="entry name" value="FN3_sf"/>
</dbReference>
<dbReference type="RefSeq" id="WP_012934457.1">
    <property type="nucleotide sequence ID" value="NC_013739.1"/>
</dbReference>
<feature type="region of interest" description="Disordered" evidence="2">
    <location>
        <begin position="730"/>
        <end position="788"/>
    </location>
</feature>
<dbReference type="eggNOG" id="COG4932">
    <property type="taxonomic scope" value="Bacteria"/>
</dbReference>
<feature type="domain" description="Fibronectin type-III" evidence="4">
    <location>
        <begin position="220"/>
        <end position="316"/>
    </location>
</feature>
<feature type="chain" id="PRO_5003043361" evidence="3">
    <location>
        <begin position="27"/>
        <end position="1301"/>
    </location>
</feature>
<reference evidence="5 6" key="1">
    <citation type="journal article" date="2010" name="Stand. Genomic Sci.">
        <title>Complete genome sequence of Conexibacter woesei type strain (ID131577).</title>
        <authorList>
            <person name="Pukall R."/>
            <person name="Lapidus A."/>
            <person name="Glavina Del Rio T."/>
            <person name="Copeland A."/>
            <person name="Tice H."/>
            <person name="Cheng J.-F."/>
            <person name="Lucas S."/>
            <person name="Chen F."/>
            <person name="Nolan M."/>
            <person name="Bruce D."/>
            <person name="Goodwin L."/>
            <person name="Pitluck S."/>
            <person name="Mavromatis K."/>
            <person name="Ivanova N."/>
            <person name="Ovchinnikova G."/>
            <person name="Pati A."/>
            <person name="Chen A."/>
            <person name="Palaniappan K."/>
            <person name="Land M."/>
            <person name="Hauser L."/>
            <person name="Chang Y.-J."/>
            <person name="Jeffries C.D."/>
            <person name="Chain P."/>
            <person name="Meincke L."/>
            <person name="Sims D."/>
            <person name="Brettin T."/>
            <person name="Detter J.C."/>
            <person name="Rohde M."/>
            <person name="Goeker M."/>
            <person name="Bristow J."/>
            <person name="Eisen J.A."/>
            <person name="Markowitz V."/>
            <person name="Kyrpides N.C."/>
            <person name="Klenk H.-P."/>
            <person name="Hugenholtz P."/>
        </authorList>
    </citation>
    <scope>NUCLEOTIDE SEQUENCE [LARGE SCALE GENOMIC DNA]</scope>
    <source>
        <strain evidence="6">DSM 14684 / CIP 108061 / JCM 11494 / NBRC 100937 / ID131577</strain>
    </source>
</reference>
<dbReference type="HOGENOM" id="CLU_261427_0_0_11"/>
<dbReference type="PROSITE" id="PS50853">
    <property type="entry name" value="FN3"/>
    <property type="match status" value="1"/>
</dbReference>
<keyword evidence="1" id="KW-0326">Glycosidase</keyword>
<evidence type="ECO:0000259" key="4">
    <source>
        <dbReference type="PROSITE" id="PS50853"/>
    </source>
</evidence>
<accession>D3FBZ1</accession>
<dbReference type="Proteomes" id="UP000008229">
    <property type="component" value="Chromosome"/>
</dbReference>
<dbReference type="GO" id="GO:0005975">
    <property type="term" value="P:carbohydrate metabolic process"/>
    <property type="evidence" value="ECO:0007669"/>
    <property type="project" value="UniProtKB-ARBA"/>
</dbReference>
<sequence length="1301" mass="129841" precursor="true">MSGRHVVRVALLALALCFVHGGMAAAAQTTIQPQPAEARTFATTNGGWSSSVDYGGLVCIPGVTCPSATPSYQATGGAGGAGDGFLRDGFGTLLGVLSTTTITWTSPSFAAPATAVDEAALLVDVRPQIASLLAIGSLNLRMRLVDVTDPARSTTVATVPLTAASATFSSLIVNVPPSAVVAGHTYRIALDVALTTAVSAVTSGNVDLDNVILRLVDLEPPTGLTATVPGSGPTRVEGSVDPAGQTTSVTVEYGLTTAYDTTTSPVTVNGSGSRSFSIPLGGLTPGATYHYRVVALNADGIATTTDATFVAPVPPAGGPPVVSGAGNSRNRTATFTRDGTIVRATVEVLAAGGSTVLGSFDDADGDGSVAITLPDADGTYDVRVVRENDARLTSTSTPVQATLDRVGPDGSAIDLRVLPAVSSDTQRNVTFTPPVDAVRATAQVIDRSGNPVGAPVAAVGGTATVQIGPAEGDYRVRLTLEDAAGNPTVVTSDVVTLDETAPSAGGAPSVTGPGNSRDRTVRFDRDLTTLTATIEVVDSGGRVVATAPVGLLSDTGTVTLPDRDGDYGVRVRQTDLAGNSATTASTPVTLDRVAPNPGPAPTVIGADSSRDRDVSFQRAADATSATIEVVDRGGSVVASAGVPSGGSGRVTLPDADGDYTIRVRQTDAATNSATSPGTPVTLDRSGPDAGPAPAVTGPGNSRDRTVAFTRAPDADRVAIEVLDSGGRLLSSTDVPSGGSGSITLPDADGGYDVRVRQTDAVGNSATTPNTPVTLDRQPPAAGPAPTVTGADTALLRDVAFTRAPDADRATIEVLDGGGRVVATADVPSGGRGSVTLPDTDGSYDVRVTQTDAAGNSAVTPTTPVVLDRGAPDPGDAPTITGAGNSRDRTVEFRRAPDAARATIEVLDGGGRVVATADVPAGGRGSVRLPAVDGVYFVRVRQADAGGISAVTPTTDTTLDTSPPDPGDAPTVSGTADALTVTFRRAPDAASATIEVLDANGNVVARVPVPSGNSGVVDLPDTPGLYGIRVVQTDAAGNSATTPTTNVRRLAGGDGGGDDGGRGGGGRGGSGGGGSGGSGGSGGTGSGGGGGGSGGRGGGSGDGALPLTDPGQFGTILRQCFGGDVVVTDVTARGARVQVRGLTLYAPGTAVSIVDLSGRRVGQGTTDASGRFAAAVTAPRSASARLRGGYRAVVGRTRSPAVRLRRANVVTGLSVSGSTITIRGRVDLARLGSVKRVRAYGGAGAAACTNSKLLRPIGKTLVNRRTGAYQLRVRAPAGTGRLVLRTRVFGSKLASRSSFLVR</sequence>
<dbReference type="Gene3D" id="2.60.40.10">
    <property type="entry name" value="Immunoglobulins"/>
    <property type="match status" value="5"/>
</dbReference>